<keyword evidence="5" id="KW-1185">Reference proteome</keyword>
<evidence type="ECO:0000313" key="5">
    <source>
        <dbReference type="Proteomes" id="UP001396334"/>
    </source>
</evidence>
<sequence length="121" mass="13627">MTQKSEKMSPHQGRCHRFKPGRYPSEERIVSMSLKMVSGIACHCSSNYPLTNRIVWSKFYTGIVWPAVADEVEMNVWPAVAAGKVKPIIYKSFPLSEAGEAHRLIESSEHIGKILLVPLCR</sequence>
<comment type="caution">
    <text evidence="4">The sequence shown here is derived from an EMBL/GenBank/DDBJ whole genome shotgun (WGS) entry which is preliminary data.</text>
</comment>
<organism evidence="4 5">
    <name type="scientific">Hibiscus sabdariffa</name>
    <name type="common">roselle</name>
    <dbReference type="NCBI Taxonomy" id="183260"/>
    <lineage>
        <taxon>Eukaryota</taxon>
        <taxon>Viridiplantae</taxon>
        <taxon>Streptophyta</taxon>
        <taxon>Embryophyta</taxon>
        <taxon>Tracheophyta</taxon>
        <taxon>Spermatophyta</taxon>
        <taxon>Magnoliopsida</taxon>
        <taxon>eudicotyledons</taxon>
        <taxon>Gunneridae</taxon>
        <taxon>Pentapetalae</taxon>
        <taxon>rosids</taxon>
        <taxon>malvids</taxon>
        <taxon>Malvales</taxon>
        <taxon>Malvaceae</taxon>
        <taxon>Malvoideae</taxon>
        <taxon>Hibiscus</taxon>
    </lineage>
</organism>
<dbReference type="Gene3D" id="3.90.180.10">
    <property type="entry name" value="Medium-chain alcohol dehydrogenases, catalytic domain"/>
    <property type="match status" value="1"/>
</dbReference>
<evidence type="ECO:0000256" key="3">
    <source>
        <dbReference type="SAM" id="MobiDB-lite"/>
    </source>
</evidence>
<protein>
    <submittedName>
        <fullName evidence="4">Uncharacterized protein</fullName>
    </submittedName>
</protein>
<dbReference type="Pfam" id="PF13602">
    <property type="entry name" value="ADH_zinc_N_2"/>
    <property type="match status" value="1"/>
</dbReference>
<dbReference type="PANTHER" id="PTHR48106">
    <property type="entry name" value="QUINONE OXIDOREDUCTASE PIG3-RELATED"/>
    <property type="match status" value="1"/>
</dbReference>
<evidence type="ECO:0000256" key="2">
    <source>
        <dbReference type="ARBA" id="ARBA00023002"/>
    </source>
</evidence>
<name>A0ABR2PV18_9ROSI</name>
<gene>
    <name evidence="4" type="ORF">V6N11_048388</name>
</gene>
<evidence type="ECO:0000256" key="1">
    <source>
        <dbReference type="ARBA" id="ARBA00022857"/>
    </source>
</evidence>
<evidence type="ECO:0000313" key="4">
    <source>
        <dbReference type="EMBL" id="KAK8992302.1"/>
    </source>
</evidence>
<proteinExistence type="predicted"/>
<dbReference type="Proteomes" id="UP001396334">
    <property type="component" value="Unassembled WGS sequence"/>
</dbReference>
<reference evidence="4 5" key="1">
    <citation type="journal article" date="2024" name="G3 (Bethesda)">
        <title>Genome assembly of Hibiscus sabdariffa L. provides insights into metabolisms of medicinal natural products.</title>
        <authorList>
            <person name="Kim T."/>
        </authorList>
    </citation>
    <scope>NUCLEOTIDE SEQUENCE [LARGE SCALE GENOMIC DNA]</scope>
    <source>
        <strain evidence="4">TK-2024</strain>
        <tissue evidence="4">Old leaves</tissue>
    </source>
</reference>
<accession>A0ABR2PV18</accession>
<keyword evidence="2" id="KW-0560">Oxidoreductase</keyword>
<keyword evidence="1" id="KW-0521">NADP</keyword>
<dbReference type="PANTHER" id="PTHR48106:SF8">
    <property type="entry name" value="OS02G0805600 PROTEIN"/>
    <property type="match status" value="1"/>
</dbReference>
<feature type="region of interest" description="Disordered" evidence="3">
    <location>
        <begin position="1"/>
        <end position="21"/>
    </location>
</feature>
<dbReference type="EMBL" id="JBBPBN010000050">
    <property type="protein sequence ID" value="KAK8992302.1"/>
    <property type="molecule type" value="Genomic_DNA"/>
</dbReference>